<evidence type="ECO:0000256" key="1">
    <source>
        <dbReference type="SAM" id="MobiDB-lite"/>
    </source>
</evidence>
<reference evidence="2" key="1">
    <citation type="journal article" date="2020" name="Stud. Mycol.">
        <title>101 Dothideomycetes genomes: a test case for predicting lifestyles and emergence of pathogens.</title>
        <authorList>
            <person name="Haridas S."/>
            <person name="Albert R."/>
            <person name="Binder M."/>
            <person name="Bloem J."/>
            <person name="Labutti K."/>
            <person name="Salamov A."/>
            <person name="Andreopoulos B."/>
            <person name="Baker S."/>
            <person name="Barry K."/>
            <person name="Bills G."/>
            <person name="Bluhm B."/>
            <person name="Cannon C."/>
            <person name="Castanera R."/>
            <person name="Culley D."/>
            <person name="Daum C."/>
            <person name="Ezra D."/>
            <person name="Gonzalez J."/>
            <person name="Henrissat B."/>
            <person name="Kuo A."/>
            <person name="Liang C."/>
            <person name="Lipzen A."/>
            <person name="Lutzoni F."/>
            <person name="Magnuson J."/>
            <person name="Mondo S."/>
            <person name="Nolan M."/>
            <person name="Ohm R."/>
            <person name="Pangilinan J."/>
            <person name="Park H.-J."/>
            <person name="Ramirez L."/>
            <person name="Alfaro M."/>
            <person name="Sun H."/>
            <person name="Tritt A."/>
            <person name="Yoshinaga Y."/>
            <person name="Zwiers L.-H."/>
            <person name="Turgeon B."/>
            <person name="Goodwin S."/>
            <person name="Spatafora J."/>
            <person name="Crous P."/>
            <person name="Grigoriev I."/>
        </authorList>
    </citation>
    <scope>NUCLEOTIDE SEQUENCE</scope>
    <source>
        <strain evidence="2">CBS 690.94</strain>
    </source>
</reference>
<feature type="compositionally biased region" description="Basic and acidic residues" evidence="1">
    <location>
        <begin position="224"/>
        <end position="233"/>
    </location>
</feature>
<name>A0A9P4PTY5_9PLEO</name>
<dbReference type="AlphaFoldDB" id="A0A9P4PTY5"/>
<organism evidence="2 3">
    <name type="scientific">Karstenula rhodostoma CBS 690.94</name>
    <dbReference type="NCBI Taxonomy" id="1392251"/>
    <lineage>
        <taxon>Eukaryota</taxon>
        <taxon>Fungi</taxon>
        <taxon>Dikarya</taxon>
        <taxon>Ascomycota</taxon>
        <taxon>Pezizomycotina</taxon>
        <taxon>Dothideomycetes</taxon>
        <taxon>Pleosporomycetidae</taxon>
        <taxon>Pleosporales</taxon>
        <taxon>Massarineae</taxon>
        <taxon>Didymosphaeriaceae</taxon>
        <taxon>Karstenula</taxon>
    </lineage>
</organism>
<feature type="compositionally biased region" description="Polar residues" evidence="1">
    <location>
        <begin position="239"/>
        <end position="277"/>
    </location>
</feature>
<gene>
    <name evidence="2" type="ORF">P171DRAFT_438059</name>
</gene>
<dbReference type="Proteomes" id="UP000799764">
    <property type="component" value="Unassembled WGS sequence"/>
</dbReference>
<sequence length="361" mass="39877">MPRTTELTSVHRFVEAHNLESALNALPPASELTITPQTTIPSEHPYKLHIGTYTLSSQPHSVHIGLTTTPRNGYGPSFRIFIGSKTHAFEILEDVELLQPFRRLWEKTRNERRWCERAWKDMRRGVVKGFAYWYLLGEAEGRGAELLVPGTVRGYFVEGLKRVGVGAYGRAEREVVVGGNGGGRKRRAGEMDEDEDGVEQDAGRHFSGNPPSGFERAGRTSSGRTDDDARSEESPGIITDTNIPATTLQATDTASVPRTAQGLTQPSQYSEQSTAQPYASDSIIQLPSQGHERLLRPTTEVSGPAQFDEFKKLKEMMDVDTALDVEYALQLARTEALKEQLEKHREAIRKVMADAVAGGSA</sequence>
<evidence type="ECO:0000313" key="2">
    <source>
        <dbReference type="EMBL" id="KAF2451299.1"/>
    </source>
</evidence>
<accession>A0A9P4PTY5</accession>
<proteinExistence type="predicted"/>
<dbReference type="EMBL" id="MU001492">
    <property type="protein sequence ID" value="KAF2451299.1"/>
    <property type="molecule type" value="Genomic_DNA"/>
</dbReference>
<keyword evidence="3" id="KW-1185">Reference proteome</keyword>
<protein>
    <submittedName>
        <fullName evidence="2">Uncharacterized protein</fullName>
    </submittedName>
</protein>
<dbReference type="OrthoDB" id="3800734at2759"/>
<evidence type="ECO:0000313" key="3">
    <source>
        <dbReference type="Proteomes" id="UP000799764"/>
    </source>
</evidence>
<feature type="region of interest" description="Disordered" evidence="1">
    <location>
        <begin position="177"/>
        <end position="277"/>
    </location>
</feature>
<comment type="caution">
    <text evidence="2">The sequence shown here is derived from an EMBL/GenBank/DDBJ whole genome shotgun (WGS) entry which is preliminary data.</text>
</comment>